<dbReference type="WBParaSite" id="PS1159_v2.g3626.t1">
    <property type="protein sequence ID" value="PS1159_v2.g3626.t1"/>
    <property type="gene ID" value="PS1159_v2.g3626"/>
</dbReference>
<sequence>MPPKPEPETAGVSVRPPHAYDGKVRLDVWLTLLEMYMTAKGFEDDSSKQMRMALLQHIGMATLEKIIDWIYPARPVDKTYDELVALLKEKFSVEKNLNALRFQFLTEKQREGQTLQEYLAHMTQLYGQSSMAQMIVQQLGVLAILQGISSNELRQYLMGPENDISDMSKLQKPVDKTYDELVAFLKEKFSVEKNLTALRFQFLTEKQQEGQTLQEYLAHMTQLYGQSSMAQMIVQQLGVLAILQGISSNELRQYLMGPENDISDMSKLQKLACSFEQSRSAANAFKAGGGSAKGKPFEMNVVGKHKVLVQVEKQIKQQWIIVVPKGDSIFSRNRIKSFNVPLQETCNSVEGRKEAAKAIYKQNMVNSFSRDSRRADGGGSSSYMPLKQQCMLPCKGRKMVDL</sequence>
<reference evidence="2" key="1">
    <citation type="submission" date="2022-11" db="UniProtKB">
        <authorList>
            <consortium name="WormBaseParasite"/>
        </authorList>
    </citation>
    <scope>IDENTIFICATION</scope>
</reference>
<evidence type="ECO:0000313" key="1">
    <source>
        <dbReference type="Proteomes" id="UP000887580"/>
    </source>
</evidence>
<proteinExistence type="predicted"/>
<accession>A0AC35GCV8</accession>
<organism evidence="1 2">
    <name type="scientific">Panagrolaimus sp. PS1159</name>
    <dbReference type="NCBI Taxonomy" id="55785"/>
    <lineage>
        <taxon>Eukaryota</taxon>
        <taxon>Metazoa</taxon>
        <taxon>Ecdysozoa</taxon>
        <taxon>Nematoda</taxon>
        <taxon>Chromadorea</taxon>
        <taxon>Rhabditida</taxon>
        <taxon>Tylenchina</taxon>
        <taxon>Panagrolaimomorpha</taxon>
        <taxon>Panagrolaimoidea</taxon>
        <taxon>Panagrolaimidae</taxon>
        <taxon>Panagrolaimus</taxon>
    </lineage>
</organism>
<protein>
    <submittedName>
        <fullName evidence="2">Retrotransposon gag domain-containing protein</fullName>
    </submittedName>
</protein>
<evidence type="ECO:0000313" key="2">
    <source>
        <dbReference type="WBParaSite" id="PS1159_v2.g3626.t1"/>
    </source>
</evidence>
<name>A0AC35GCV8_9BILA</name>
<dbReference type="Proteomes" id="UP000887580">
    <property type="component" value="Unplaced"/>
</dbReference>